<evidence type="ECO:0000313" key="1">
    <source>
        <dbReference type="EMBL" id="KAJ6981138.1"/>
    </source>
</evidence>
<proteinExistence type="predicted"/>
<keyword evidence="2" id="KW-1185">Reference proteome</keyword>
<evidence type="ECO:0000313" key="2">
    <source>
        <dbReference type="Proteomes" id="UP001164929"/>
    </source>
</evidence>
<comment type="caution">
    <text evidence="1">The sequence shown here is derived from an EMBL/GenBank/DDBJ whole genome shotgun (WGS) entry which is preliminary data.</text>
</comment>
<reference evidence="1" key="1">
    <citation type="journal article" date="2023" name="Mol. Ecol. Resour.">
        <title>Chromosome-level genome assembly of a triploid poplar Populus alba 'Berolinensis'.</title>
        <authorList>
            <person name="Chen S."/>
            <person name="Yu Y."/>
            <person name="Wang X."/>
            <person name="Wang S."/>
            <person name="Zhang T."/>
            <person name="Zhou Y."/>
            <person name="He R."/>
            <person name="Meng N."/>
            <person name="Wang Y."/>
            <person name="Liu W."/>
            <person name="Liu Z."/>
            <person name="Liu J."/>
            <person name="Guo Q."/>
            <person name="Huang H."/>
            <person name="Sederoff R.R."/>
            <person name="Wang G."/>
            <person name="Qu G."/>
            <person name="Chen S."/>
        </authorList>
    </citation>
    <scope>NUCLEOTIDE SEQUENCE</scope>
    <source>
        <strain evidence="1">SC-2020</strain>
    </source>
</reference>
<name>A0AAD6M8X5_9ROSI</name>
<gene>
    <name evidence="1" type="ORF">NC653_024512</name>
</gene>
<dbReference type="Proteomes" id="UP001164929">
    <property type="component" value="Chromosome 10"/>
</dbReference>
<accession>A0AAD6M8X5</accession>
<dbReference type="AlphaFoldDB" id="A0AAD6M8X5"/>
<protein>
    <submittedName>
        <fullName evidence="1">Uncharacterized protein</fullName>
    </submittedName>
</protein>
<organism evidence="1 2">
    <name type="scientific">Populus alba x Populus x berolinensis</name>
    <dbReference type="NCBI Taxonomy" id="444605"/>
    <lineage>
        <taxon>Eukaryota</taxon>
        <taxon>Viridiplantae</taxon>
        <taxon>Streptophyta</taxon>
        <taxon>Embryophyta</taxon>
        <taxon>Tracheophyta</taxon>
        <taxon>Spermatophyta</taxon>
        <taxon>Magnoliopsida</taxon>
        <taxon>eudicotyledons</taxon>
        <taxon>Gunneridae</taxon>
        <taxon>Pentapetalae</taxon>
        <taxon>rosids</taxon>
        <taxon>fabids</taxon>
        <taxon>Malpighiales</taxon>
        <taxon>Salicaceae</taxon>
        <taxon>Saliceae</taxon>
        <taxon>Populus</taxon>
    </lineage>
</organism>
<dbReference type="EMBL" id="JAQIZT010000010">
    <property type="protein sequence ID" value="KAJ6981138.1"/>
    <property type="molecule type" value="Genomic_DNA"/>
</dbReference>
<sequence length="30" mass="3484">MKDTVLEIKIHENPSHSSYVLLASLWVEPF</sequence>